<dbReference type="Proteomes" id="UP000063699">
    <property type="component" value="Chromosome"/>
</dbReference>
<dbReference type="InterPro" id="IPR050171">
    <property type="entry name" value="MFS_Transporters"/>
</dbReference>
<keyword evidence="5 7" id="KW-1133">Transmembrane helix</keyword>
<dbReference type="PANTHER" id="PTHR23517">
    <property type="entry name" value="RESISTANCE PROTEIN MDTM, PUTATIVE-RELATED-RELATED"/>
    <property type="match status" value="1"/>
</dbReference>
<dbReference type="STRING" id="860235.AOZ06_00735"/>
<evidence type="ECO:0000256" key="2">
    <source>
        <dbReference type="ARBA" id="ARBA00022448"/>
    </source>
</evidence>
<organism evidence="9 10">
    <name type="scientific">Kibdelosporangium phytohabitans</name>
    <dbReference type="NCBI Taxonomy" id="860235"/>
    <lineage>
        <taxon>Bacteria</taxon>
        <taxon>Bacillati</taxon>
        <taxon>Actinomycetota</taxon>
        <taxon>Actinomycetes</taxon>
        <taxon>Pseudonocardiales</taxon>
        <taxon>Pseudonocardiaceae</taxon>
        <taxon>Kibdelosporangium</taxon>
    </lineage>
</organism>
<proteinExistence type="predicted"/>
<evidence type="ECO:0000259" key="8">
    <source>
        <dbReference type="PROSITE" id="PS50850"/>
    </source>
</evidence>
<feature type="transmembrane region" description="Helical" evidence="7">
    <location>
        <begin position="360"/>
        <end position="378"/>
    </location>
</feature>
<feature type="transmembrane region" description="Helical" evidence="7">
    <location>
        <begin position="205"/>
        <end position="226"/>
    </location>
</feature>
<keyword evidence="3" id="KW-1003">Cell membrane</keyword>
<sequence>MGVSLVRTRFAIASIIDSTASGVWPPFALLFLVNAQHMTETAAGMSLTAGGLIGVTTGPAIGVLLDRIGPAKLVIASNVVRLAGFLYYPHTGTVWEAVVVATVISVGDRLFWTSNAPFAKAVSKGERDLERLLGRQSIGRFAGFGLGSALIGIMPDTADPAIYNVVNYATAALLGLAAVVLLGIRTGARETTAKAGWPIVLRDRRYVAICATQILFCLASVGKYTVLPLVVINELREPQWVVAAAMITGTVVYIVVQEPVLRIAERFPRGRGMVAAAGLFAVSFTALAIFPAIPVIIATSAVMSLAECLFSPLSTAAAADAAPKEAQGRASALFQLSWGVSVALGPGLLTGLLALGTGPLWLTLAMISAAAVPAVIATQPRLRRQSAQPEAPQPPRADVQK</sequence>
<dbReference type="GO" id="GO:0005886">
    <property type="term" value="C:plasma membrane"/>
    <property type="evidence" value="ECO:0007669"/>
    <property type="project" value="UniProtKB-SubCell"/>
</dbReference>
<dbReference type="EMBL" id="CP012752">
    <property type="protein sequence ID" value="ALG05648.1"/>
    <property type="molecule type" value="Genomic_DNA"/>
</dbReference>
<keyword evidence="6 7" id="KW-0472">Membrane</keyword>
<dbReference type="SUPFAM" id="SSF103473">
    <property type="entry name" value="MFS general substrate transporter"/>
    <property type="match status" value="1"/>
</dbReference>
<dbReference type="GO" id="GO:0022857">
    <property type="term" value="F:transmembrane transporter activity"/>
    <property type="evidence" value="ECO:0007669"/>
    <property type="project" value="InterPro"/>
</dbReference>
<evidence type="ECO:0000313" key="10">
    <source>
        <dbReference type="Proteomes" id="UP000063699"/>
    </source>
</evidence>
<feature type="transmembrane region" description="Helical" evidence="7">
    <location>
        <begin position="277"/>
        <end position="297"/>
    </location>
</feature>
<accession>A0A0N9HUW4</accession>
<name>A0A0N9HUW4_9PSEU</name>
<dbReference type="Gene3D" id="1.20.1250.20">
    <property type="entry name" value="MFS general substrate transporter like domains"/>
    <property type="match status" value="2"/>
</dbReference>
<evidence type="ECO:0000256" key="7">
    <source>
        <dbReference type="SAM" id="Phobius"/>
    </source>
</evidence>
<protein>
    <recommendedName>
        <fullName evidence="8">Major facilitator superfamily (MFS) profile domain-containing protein</fullName>
    </recommendedName>
</protein>
<dbReference type="PANTHER" id="PTHR23517:SF2">
    <property type="entry name" value="MULTIDRUG RESISTANCE PROTEIN MDTH"/>
    <property type="match status" value="1"/>
</dbReference>
<comment type="subcellular location">
    <subcellularLocation>
        <location evidence="1">Cell membrane</location>
        <topology evidence="1">Multi-pass membrane protein</topology>
    </subcellularLocation>
</comment>
<dbReference type="OrthoDB" id="4109786at2"/>
<evidence type="ECO:0000256" key="4">
    <source>
        <dbReference type="ARBA" id="ARBA00022692"/>
    </source>
</evidence>
<feature type="transmembrane region" description="Helical" evidence="7">
    <location>
        <begin position="238"/>
        <end position="256"/>
    </location>
</feature>
<keyword evidence="4 7" id="KW-0812">Transmembrane</keyword>
<dbReference type="Pfam" id="PF07690">
    <property type="entry name" value="MFS_1"/>
    <property type="match status" value="1"/>
</dbReference>
<evidence type="ECO:0000313" key="9">
    <source>
        <dbReference type="EMBL" id="ALG05648.1"/>
    </source>
</evidence>
<reference evidence="9 10" key="1">
    <citation type="submission" date="2015-07" db="EMBL/GenBank/DDBJ databases">
        <title>Genome sequencing of Kibdelosporangium phytohabitans.</title>
        <authorList>
            <person name="Qin S."/>
            <person name="Xing K."/>
        </authorList>
    </citation>
    <scope>NUCLEOTIDE SEQUENCE [LARGE SCALE GENOMIC DNA]</scope>
    <source>
        <strain evidence="9 10">KLBMP1111</strain>
    </source>
</reference>
<evidence type="ECO:0000256" key="5">
    <source>
        <dbReference type="ARBA" id="ARBA00022989"/>
    </source>
</evidence>
<evidence type="ECO:0000256" key="1">
    <source>
        <dbReference type="ARBA" id="ARBA00004651"/>
    </source>
</evidence>
<gene>
    <name evidence="9" type="ORF">AOZ06_00735</name>
</gene>
<evidence type="ECO:0000256" key="6">
    <source>
        <dbReference type="ARBA" id="ARBA00023136"/>
    </source>
</evidence>
<keyword evidence="2" id="KW-0813">Transport</keyword>
<feature type="transmembrane region" description="Helical" evidence="7">
    <location>
        <begin position="45"/>
        <end position="65"/>
    </location>
</feature>
<dbReference type="InterPro" id="IPR036259">
    <property type="entry name" value="MFS_trans_sf"/>
</dbReference>
<dbReference type="AlphaFoldDB" id="A0A0N9HUW4"/>
<dbReference type="PROSITE" id="PS50850">
    <property type="entry name" value="MFS"/>
    <property type="match status" value="1"/>
</dbReference>
<dbReference type="KEGG" id="kphy:AOZ06_00735"/>
<feature type="transmembrane region" description="Helical" evidence="7">
    <location>
        <begin position="161"/>
        <end position="184"/>
    </location>
</feature>
<dbReference type="InterPro" id="IPR011701">
    <property type="entry name" value="MFS"/>
</dbReference>
<feature type="domain" description="Major facilitator superfamily (MFS) profile" evidence="8">
    <location>
        <begin position="171"/>
        <end position="401"/>
    </location>
</feature>
<keyword evidence="10" id="KW-1185">Reference proteome</keyword>
<evidence type="ECO:0000256" key="3">
    <source>
        <dbReference type="ARBA" id="ARBA00022475"/>
    </source>
</evidence>
<dbReference type="InterPro" id="IPR020846">
    <property type="entry name" value="MFS_dom"/>
</dbReference>
<feature type="transmembrane region" description="Helical" evidence="7">
    <location>
        <begin position="12"/>
        <end position="33"/>
    </location>
</feature>